<comment type="caution">
    <text evidence="1">The sequence shown here is derived from an EMBL/GenBank/DDBJ whole genome shotgun (WGS) entry which is preliminary data.</text>
</comment>
<dbReference type="Gene3D" id="1.10.620.20">
    <property type="entry name" value="Ribonucleotide Reductase, subunit A"/>
    <property type="match status" value="1"/>
</dbReference>
<gene>
    <name evidence="1" type="ORF">ACFQDO_07315</name>
</gene>
<dbReference type="InterPro" id="IPR012348">
    <property type="entry name" value="RNR-like"/>
</dbReference>
<evidence type="ECO:0000313" key="2">
    <source>
        <dbReference type="Proteomes" id="UP001596189"/>
    </source>
</evidence>
<proteinExistence type="predicted"/>
<organism evidence="1 2">
    <name type="scientific">Angustibacter luteus</name>
    <dbReference type="NCBI Taxonomy" id="658456"/>
    <lineage>
        <taxon>Bacteria</taxon>
        <taxon>Bacillati</taxon>
        <taxon>Actinomycetota</taxon>
        <taxon>Actinomycetes</taxon>
        <taxon>Kineosporiales</taxon>
        <taxon>Kineosporiaceae</taxon>
    </lineage>
</organism>
<dbReference type="EMBL" id="JBHSRD010000003">
    <property type="protein sequence ID" value="MFC6006936.1"/>
    <property type="molecule type" value="Genomic_DNA"/>
</dbReference>
<protein>
    <submittedName>
        <fullName evidence="1">GTP-binding protein LepA</fullName>
    </submittedName>
</protein>
<accession>A0ABW1JCE6</accession>
<dbReference type="RefSeq" id="WP_378226993.1">
    <property type="nucleotide sequence ID" value="NZ_JBHSRD010000003.1"/>
</dbReference>
<sequence length="305" mass="34392">MARCDLEVEGGEMGKALVTETALRDHVHRLGELHPPISLDSVDRTVRRPHLVLSEYGHVIDYLARVELEVDRNVLELLTLLPDANQTDRTFYRDVWQPQETQHGLILDRLQQDLGRPAAAPDTETVSAKIRVLGALSHLRPVHEVTRLLYYLTGAATEKSAVLAYGRLSGGMRRLGEHAIARTVIDQIKRQEPGHFAYYALSARWMIQHRVLAPWQVHLARVLRRRSFGLVGANNEVQRAQFGELVQSLDLTDGLPAYAHQISVVERELLWAGQQGMYVPPYVLKALDDALELARSGQYADPIRT</sequence>
<evidence type="ECO:0000313" key="1">
    <source>
        <dbReference type="EMBL" id="MFC6006936.1"/>
    </source>
</evidence>
<keyword evidence="2" id="KW-1185">Reference proteome</keyword>
<dbReference type="Proteomes" id="UP001596189">
    <property type="component" value="Unassembled WGS sequence"/>
</dbReference>
<reference evidence="2" key="1">
    <citation type="journal article" date="2019" name="Int. J. Syst. Evol. Microbiol.">
        <title>The Global Catalogue of Microorganisms (GCM) 10K type strain sequencing project: providing services to taxonomists for standard genome sequencing and annotation.</title>
        <authorList>
            <consortium name="The Broad Institute Genomics Platform"/>
            <consortium name="The Broad Institute Genome Sequencing Center for Infectious Disease"/>
            <person name="Wu L."/>
            <person name="Ma J."/>
        </authorList>
    </citation>
    <scope>NUCLEOTIDE SEQUENCE [LARGE SCALE GENOMIC DNA]</scope>
    <source>
        <strain evidence="2">KACC 14249</strain>
    </source>
</reference>
<name>A0ABW1JCE6_9ACTN</name>